<dbReference type="EMBL" id="FXTN01000004">
    <property type="protein sequence ID" value="SMO62511.1"/>
    <property type="molecule type" value="Genomic_DNA"/>
</dbReference>
<accession>A0A521CUX1</accession>
<sequence>MHHTKLQELLQKNKEGTISEEEMALLENWYAGWHPEARPLSHEEIEASKLEVWQSIQQVKKPVIRRQLWPRLTAAISLFLFFSLLTYYFSRTSIPQKADQAKINAPAKIDFTPGGNKAVLSLAGGKRILLTNARNGQLAVQGAVNIVKTADGEVVYDHQNGAGRTQDDIYNTMSTPRGGQYNLTLADGTKVWLNAASSITYPVAFSGAERKVAVTGEAYFEVAHEKSKPFIVQTNNQEIRVLGTHFNVKAYDDDAGISTTLLAGSVQIKNLSSGKSEVLKPGQQAKVFKDQPQISIKAVNAEDFISWKNGYFIFDNQSIKSVMKIMSRWYDVDVVYDNLNREDKFGGTFSRASNLSEILHNLEQVGKIHFKMEARKVIVRD</sequence>
<keyword evidence="5" id="KW-1185">Reference proteome</keyword>
<feature type="domain" description="FecR protein" evidence="2">
    <location>
        <begin position="172"/>
        <end position="267"/>
    </location>
</feature>
<organism evidence="4 5">
    <name type="scientific">Pedobacter westerhofensis</name>
    <dbReference type="NCBI Taxonomy" id="425512"/>
    <lineage>
        <taxon>Bacteria</taxon>
        <taxon>Pseudomonadati</taxon>
        <taxon>Bacteroidota</taxon>
        <taxon>Sphingobacteriia</taxon>
        <taxon>Sphingobacteriales</taxon>
        <taxon>Sphingobacteriaceae</taxon>
        <taxon>Pedobacter</taxon>
    </lineage>
</organism>
<evidence type="ECO:0000313" key="5">
    <source>
        <dbReference type="Proteomes" id="UP000320300"/>
    </source>
</evidence>
<dbReference type="Proteomes" id="UP000320300">
    <property type="component" value="Unassembled WGS sequence"/>
</dbReference>
<name>A0A521CUX1_9SPHI</name>
<evidence type="ECO:0000259" key="2">
    <source>
        <dbReference type="Pfam" id="PF04773"/>
    </source>
</evidence>
<reference evidence="4 5" key="1">
    <citation type="submission" date="2017-05" db="EMBL/GenBank/DDBJ databases">
        <authorList>
            <person name="Varghese N."/>
            <person name="Submissions S."/>
        </authorList>
    </citation>
    <scope>NUCLEOTIDE SEQUENCE [LARGE SCALE GENOMIC DNA]</scope>
    <source>
        <strain evidence="4 5">DSM 19036</strain>
    </source>
</reference>
<proteinExistence type="predicted"/>
<dbReference type="Pfam" id="PF04773">
    <property type="entry name" value="FecR"/>
    <property type="match status" value="1"/>
</dbReference>
<keyword evidence="1" id="KW-0472">Membrane</keyword>
<dbReference type="Pfam" id="PF16344">
    <property type="entry name" value="FecR_C"/>
    <property type="match status" value="1"/>
</dbReference>
<dbReference type="PANTHER" id="PTHR30273:SF2">
    <property type="entry name" value="PROTEIN FECR"/>
    <property type="match status" value="1"/>
</dbReference>
<evidence type="ECO:0000256" key="1">
    <source>
        <dbReference type="SAM" id="Phobius"/>
    </source>
</evidence>
<gene>
    <name evidence="4" type="ORF">SAMN06265348_104176</name>
</gene>
<feature type="domain" description="Protein FecR C-terminal" evidence="3">
    <location>
        <begin position="311"/>
        <end position="379"/>
    </location>
</feature>
<dbReference type="InterPro" id="IPR006860">
    <property type="entry name" value="FecR"/>
</dbReference>
<dbReference type="FunFam" id="2.60.120.1440:FF:000001">
    <property type="entry name" value="Putative anti-sigma factor"/>
    <property type="match status" value="1"/>
</dbReference>
<dbReference type="AlphaFoldDB" id="A0A521CUX1"/>
<dbReference type="PIRSF" id="PIRSF018266">
    <property type="entry name" value="FecR"/>
    <property type="match status" value="1"/>
</dbReference>
<dbReference type="OrthoDB" id="1099963at2"/>
<dbReference type="Gene3D" id="2.60.120.1440">
    <property type="match status" value="1"/>
</dbReference>
<keyword evidence="1" id="KW-1133">Transmembrane helix</keyword>
<dbReference type="InterPro" id="IPR032508">
    <property type="entry name" value="FecR_C"/>
</dbReference>
<dbReference type="RefSeq" id="WP_142527880.1">
    <property type="nucleotide sequence ID" value="NZ_CBCSJO010000001.1"/>
</dbReference>
<dbReference type="InterPro" id="IPR012373">
    <property type="entry name" value="Ferrdict_sens_TM"/>
</dbReference>
<dbReference type="Gene3D" id="3.55.50.30">
    <property type="match status" value="1"/>
</dbReference>
<dbReference type="GO" id="GO:0016989">
    <property type="term" value="F:sigma factor antagonist activity"/>
    <property type="evidence" value="ECO:0007669"/>
    <property type="project" value="TreeGrafter"/>
</dbReference>
<dbReference type="PANTHER" id="PTHR30273">
    <property type="entry name" value="PERIPLASMIC SIGNAL SENSOR AND SIGMA FACTOR ACTIVATOR FECR-RELATED"/>
    <property type="match status" value="1"/>
</dbReference>
<feature type="transmembrane region" description="Helical" evidence="1">
    <location>
        <begin position="68"/>
        <end position="89"/>
    </location>
</feature>
<protein>
    <submittedName>
        <fullName evidence="4">FecR family protein</fullName>
    </submittedName>
</protein>
<keyword evidence="1" id="KW-0812">Transmembrane</keyword>
<evidence type="ECO:0000313" key="4">
    <source>
        <dbReference type="EMBL" id="SMO62511.1"/>
    </source>
</evidence>
<evidence type="ECO:0000259" key="3">
    <source>
        <dbReference type="Pfam" id="PF16344"/>
    </source>
</evidence>